<dbReference type="Proteomes" id="UP001145742">
    <property type="component" value="Unassembled WGS sequence"/>
</dbReference>
<dbReference type="PROSITE" id="PS00028">
    <property type="entry name" value="ZINC_FINGER_C2H2_1"/>
    <property type="match status" value="3"/>
</dbReference>
<organism evidence="11 12">
    <name type="scientific">Willisornis vidua</name>
    <name type="common">Xingu scale-backed antbird</name>
    <dbReference type="NCBI Taxonomy" id="1566151"/>
    <lineage>
        <taxon>Eukaryota</taxon>
        <taxon>Metazoa</taxon>
        <taxon>Chordata</taxon>
        <taxon>Craniata</taxon>
        <taxon>Vertebrata</taxon>
        <taxon>Euteleostomi</taxon>
        <taxon>Archelosauria</taxon>
        <taxon>Archosauria</taxon>
        <taxon>Dinosauria</taxon>
        <taxon>Saurischia</taxon>
        <taxon>Theropoda</taxon>
        <taxon>Coelurosauria</taxon>
        <taxon>Aves</taxon>
        <taxon>Neognathae</taxon>
        <taxon>Neoaves</taxon>
        <taxon>Telluraves</taxon>
        <taxon>Australaves</taxon>
        <taxon>Passeriformes</taxon>
        <taxon>Thamnophilidae</taxon>
        <taxon>Willisornis</taxon>
    </lineage>
</organism>
<keyword evidence="3" id="KW-0479">Metal-binding</keyword>
<comment type="subcellular location">
    <subcellularLocation>
        <location evidence="1">Nucleus</location>
    </subcellularLocation>
</comment>
<keyword evidence="6" id="KW-0862">Zinc</keyword>
<dbReference type="InterPro" id="IPR048420">
    <property type="entry name" value="Zap1-like_Znf1"/>
</dbReference>
<evidence type="ECO:0000256" key="2">
    <source>
        <dbReference type="ARBA" id="ARBA00010831"/>
    </source>
</evidence>
<dbReference type="Gene3D" id="3.30.160.60">
    <property type="entry name" value="Classic Zinc Finger"/>
    <property type="match status" value="4"/>
</dbReference>
<dbReference type="InterPro" id="IPR036236">
    <property type="entry name" value="Znf_C2H2_sf"/>
</dbReference>
<keyword evidence="4" id="KW-0677">Repeat</keyword>
<feature type="domain" description="C2H2-type" evidence="10">
    <location>
        <begin position="734"/>
        <end position="758"/>
    </location>
</feature>
<accession>A0ABQ9DQR5</accession>
<dbReference type="InterPro" id="IPR056436">
    <property type="entry name" value="Znf-C2H2_ZIC1-5/GLI1-3-like"/>
</dbReference>
<gene>
    <name evidence="11" type="ORF">WISP_31409</name>
</gene>
<feature type="domain" description="C2H2-type" evidence="10">
    <location>
        <begin position="797"/>
        <end position="826"/>
    </location>
</feature>
<feature type="domain" description="C2H2-type" evidence="10">
    <location>
        <begin position="424"/>
        <end position="456"/>
    </location>
</feature>
<keyword evidence="5 8" id="KW-0863">Zinc-finger</keyword>
<dbReference type="PANTHER" id="PTHR45718">
    <property type="entry name" value="TRANSCRIPTIONAL ACTIVATOR CUBITUS INTERRUPTUS"/>
    <property type="match status" value="1"/>
</dbReference>
<evidence type="ECO:0000313" key="11">
    <source>
        <dbReference type="EMBL" id="KAJ7423945.1"/>
    </source>
</evidence>
<evidence type="ECO:0000256" key="6">
    <source>
        <dbReference type="ARBA" id="ARBA00022833"/>
    </source>
</evidence>
<feature type="domain" description="C2H2-type" evidence="10">
    <location>
        <begin position="390"/>
        <end position="420"/>
    </location>
</feature>
<keyword evidence="12" id="KW-1185">Reference proteome</keyword>
<feature type="compositionally biased region" description="Low complexity" evidence="9">
    <location>
        <begin position="951"/>
        <end position="964"/>
    </location>
</feature>
<feature type="compositionally biased region" description="Polar residues" evidence="9">
    <location>
        <begin position="972"/>
        <end position="986"/>
    </location>
</feature>
<keyword evidence="7" id="KW-0539">Nucleus</keyword>
<feature type="region of interest" description="Disordered" evidence="9">
    <location>
        <begin position="343"/>
        <end position="385"/>
    </location>
</feature>
<feature type="region of interest" description="Disordered" evidence="9">
    <location>
        <begin position="875"/>
        <end position="926"/>
    </location>
</feature>
<evidence type="ECO:0000256" key="3">
    <source>
        <dbReference type="ARBA" id="ARBA00022723"/>
    </source>
</evidence>
<name>A0ABQ9DQR5_9PASS</name>
<evidence type="ECO:0000256" key="8">
    <source>
        <dbReference type="PROSITE-ProRule" id="PRU00042"/>
    </source>
</evidence>
<reference evidence="11" key="1">
    <citation type="submission" date="2019-10" db="EMBL/GenBank/DDBJ databases">
        <authorList>
            <person name="Soares A.E.R."/>
            <person name="Aleixo A."/>
            <person name="Schneider P."/>
            <person name="Miyaki C.Y."/>
            <person name="Schneider M.P."/>
            <person name="Mello C."/>
            <person name="Vasconcelos A.T.R."/>
        </authorList>
    </citation>
    <scope>NUCLEOTIDE SEQUENCE</scope>
    <source>
        <tissue evidence="11">Muscle</tissue>
    </source>
</reference>
<evidence type="ECO:0000256" key="7">
    <source>
        <dbReference type="ARBA" id="ARBA00023242"/>
    </source>
</evidence>
<dbReference type="SUPFAM" id="SSF57667">
    <property type="entry name" value="beta-beta-alpha zinc fingers"/>
    <property type="match status" value="4"/>
</dbReference>
<sequence length="1088" mass="120144">MPGCCENPGGVHLEQQKVKPKGPRAVNGGYNHCNLISEKKTMMEMEMPSSSVPVCRQGLFLHAGNPLMRGEHGLSRERLLHVGQLNLAHSEIRSPRFQDSVDSAAPCLNGSHPAQHIKQECLSDYKVLSEASTHRRITEGMELRASSSLHPELDLMNNSFTNSLSSYLFNNEHSSSLGPLSLGTPQHSARLQTSNLKKRCISVVPSSAEGIDITAIIRTSQTSLVTCVNGLRTNAAGISSHPVEISHHSAQKSSQPQSCSQPGNPCSIPSPPACLVPLSAECDRGDCEQIQMQQVEENGSLSLMMNGTGIAHQNTSHSTQKVSFLKQEPADDYSSSADLFRHHQGLPPPYHLHQQLSQTQGTLPHLNASMSPKSLQPSDGDEQDLSSGKQVCQWIDCSATYDQQDELVRHIEKTHIDQRKGEDFTCFWAGCVRRYKPFNARYKLLIHMRVHSGEKPNKCMSPLQTPGQSKGLTCPAQEGRLAMGFSQVVNLNSCLSTENSTLADLAVQSSRNYWAQIPLNFHWETRIEHSIQPLPADLRCCRYKSHNDAHSLSVMKKGEGEDHKKVNMEEENGKGKQNKIPECLWKSFYKDLEKFKMYKHFQTGDKLSSFLDTETQLGQAGQREAVNADLYSSADCDLGQAIHFDATALAKDTRDLVGWIFKSCLSLLENTELRQSSGMSCKCPLLFGIRFPLQIVCVWGFTILICTADIRETLPERLENLKIHLRSHTGEKPYLCQHPGCQKAFSNSSDRAKHQRTHLDTMLMFDAGCLVRSYKRKDVAVAIQKETKHVLCPEKPYACQIPGCSKRYTDPSSLRKHVKAHSAKEQQVRKKLKSCTDIEQDVLSECLAMQQLHTSSQHILDGKCGRSVGPHDLITGMYGGSSTTHNGPSPGVLPSPHDVPPRHLPLDSALPSPHHHQSPLDSAREGLTPSIISPLVSPLKALVPPSLLQKHGSPSSHSQSPSGQQFPAIPNTPYTPFQSQSVQQGAQGYQGSFHSIQNCFHYGDCYRAMDQPVSSDVLAGESHCFSPLRQNGYHILNTPLASTGYDPVPEAQCVSEDMVSNGTDENGFFQNGAFDHCLNHIPSIYTDT</sequence>
<evidence type="ECO:0000259" key="10">
    <source>
        <dbReference type="PROSITE" id="PS50157"/>
    </source>
</evidence>
<comment type="caution">
    <text evidence="11">The sequence shown here is derived from an EMBL/GenBank/DDBJ whole genome shotgun (WGS) entry which is preliminary data.</text>
</comment>
<feature type="compositionally biased region" description="Polar residues" evidence="9">
    <location>
        <begin position="354"/>
        <end position="377"/>
    </location>
</feature>
<proteinExistence type="inferred from homology"/>
<dbReference type="InterPro" id="IPR043359">
    <property type="entry name" value="GLI-like"/>
</dbReference>
<feature type="compositionally biased region" description="Low complexity" evidence="9">
    <location>
        <begin position="251"/>
        <end position="264"/>
    </location>
</feature>
<evidence type="ECO:0000256" key="5">
    <source>
        <dbReference type="ARBA" id="ARBA00022771"/>
    </source>
</evidence>
<dbReference type="SMART" id="SM00355">
    <property type="entry name" value="ZnF_C2H2"/>
    <property type="match status" value="4"/>
</dbReference>
<comment type="similarity">
    <text evidence="2">Belongs to the GLI C2H2-type zinc-finger protein family.</text>
</comment>
<feature type="region of interest" description="Disordered" evidence="9">
    <location>
        <begin position="946"/>
        <end position="986"/>
    </location>
</feature>
<feature type="region of interest" description="Disordered" evidence="9">
    <location>
        <begin position="243"/>
        <end position="264"/>
    </location>
</feature>
<dbReference type="Pfam" id="PF21816">
    <property type="entry name" value="Zap1_zf1"/>
    <property type="match status" value="1"/>
</dbReference>
<evidence type="ECO:0000313" key="12">
    <source>
        <dbReference type="Proteomes" id="UP001145742"/>
    </source>
</evidence>
<dbReference type="EMBL" id="WHWB01032766">
    <property type="protein sequence ID" value="KAJ7423945.1"/>
    <property type="molecule type" value="Genomic_DNA"/>
</dbReference>
<protein>
    <recommendedName>
        <fullName evidence="10">C2H2-type domain-containing protein</fullName>
    </recommendedName>
</protein>
<evidence type="ECO:0000256" key="4">
    <source>
        <dbReference type="ARBA" id="ARBA00022737"/>
    </source>
</evidence>
<dbReference type="InterPro" id="IPR013087">
    <property type="entry name" value="Znf_C2H2_type"/>
</dbReference>
<evidence type="ECO:0000256" key="9">
    <source>
        <dbReference type="SAM" id="MobiDB-lite"/>
    </source>
</evidence>
<dbReference type="Pfam" id="PF00096">
    <property type="entry name" value="zf-C2H2"/>
    <property type="match status" value="2"/>
</dbReference>
<dbReference type="PANTHER" id="PTHR45718:SF3">
    <property type="entry name" value="ZINC FINGER PROTEIN GLIS1"/>
    <property type="match status" value="1"/>
</dbReference>
<evidence type="ECO:0000256" key="1">
    <source>
        <dbReference type="ARBA" id="ARBA00004123"/>
    </source>
</evidence>
<dbReference type="PROSITE" id="PS50157">
    <property type="entry name" value="ZINC_FINGER_C2H2_2"/>
    <property type="match status" value="4"/>
</dbReference>
<dbReference type="Pfam" id="PF23561">
    <property type="entry name" value="zf-C2H2_15"/>
    <property type="match status" value="1"/>
</dbReference>